<comment type="caution">
    <text evidence="3">The sequence shown here is derived from an EMBL/GenBank/DDBJ whole genome shotgun (WGS) entry which is preliminary data.</text>
</comment>
<dbReference type="SUPFAM" id="SSF53041">
    <property type="entry name" value="Resolvase-like"/>
    <property type="match status" value="1"/>
</dbReference>
<proteinExistence type="predicted"/>
<dbReference type="Pfam" id="PF07508">
    <property type="entry name" value="Recombinase"/>
    <property type="match status" value="1"/>
</dbReference>
<dbReference type="GO" id="GO:0000150">
    <property type="term" value="F:DNA strand exchange activity"/>
    <property type="evidence" value="ECO:0007669"/>
    <property type="project" value="InterPro"/>
</dbReference>
<dbReference type="PROSITE" id="PS51736">
    <property type="entry name" value="RECOMBINASES_3"/>
    <property type="match status" value="1"/>
</dbReference>
<reference evidence="3" key="1">
    <citation type="journal article" date="2014" name="Front. Microbiol.">
        <title>High frequency of phylogenetically diverse reductive dehalogenase-homologous genes in deep subseafloor sedimentary metagenomes.</title>
        <authorList>
            <person name="Kawai M."/>
            <person name="Futagami T."/>
            <person name="Toyoda A."/>
            <person name="Takaki Y."/>
            <person name="Nishi S."/>
            <person name="Hori S."/>
            <person name="Arai W."/>
            <person name="Tsubouchi T."/>
            <person name="Morono Y."/>
            <person name="Uchiyama I."/>
            <person name="Ito T."/>
            <person name="Fujiyama A."/>
            <person name="Inagaki F."/>
            <person name="Takami H."/>
        </authorList>
    </citation>
    <scope>NUCLEOTIDE SEQUENCE</scope>
    <source>
        <strain evidence="3">Expedition CK06-06</strain>
    </source>
</reference>
<feature type="non-terminal residue" evidence="3">
    <location>
        <position position="294"/>
    </location>
</feature>
<dbReference type="PANTHER" id="PTHR30461">
    <property type="entry name" value="DNA-INVERTASE FROM LAMBDOID PROPHAGE"/>
    <property type="match status" value="1"/>
</dbReference>
<evidence type="ECO:0008006" key="4">
    <source>
        <dbReference type="Google" id="ProtNLM"/>
    </source>
</evidence>
<evidence type="ECO:0000313" key="3">
    <source>
        <dbReference type="EMBL" id="GAG95874.1"/>
    </source>
</evidence>
<protein>
    <recommendedName>
        <fullName evidence="4">Resolvase/invertase-type recombinase catalytic domain-containing protein</fullName>
    </recommendedName>
</protein>
<dbReference type="PROSITE" id="PS51737">
    <property type="entry name" value="RECOMBINASE_DNA_BIND"/>
    <property type="match status" value="1"/>
</dbReference>
<dbReference type="Gene3D" id="3.40.50.1390">
    <property type="entry name" value="Resolvase, N-terminal catalytic domain"/>
    <property type="match status" value="1"/>
</dbReference>
<evidence type="ECO:0000259" key="1">
    <source>
        <dbReference type="PROSITE" id="PS51736"/>
    </source>
</evidence>
<organism evidence="3">
    <name type="scientific">marine sediment metagenome</name>
    <dbReference type="NCBI Taxonomy" id="412755"/>
    <lineage>
        <taxon>unclassified sequences</taxon>
        <taxon>metagenomes</taxon>
        <taxon>ecological metagenomes</taxon>
    </lineage>
</organism>
<dbReference type="InterPro" id="IPR038109">
    <property type="entry name" value="DNA_bind_recomb_sf"/>
</dbReference>
<name>X1BIZ2_9ZZZZ</name>
<evidence type="ECO:0000259" key="2">
    <source>
        <dbReference type="PROSITE" id="PS51737"/>
    </source>
</evidence>
<dbReference type="PANTHER" id="PTHR30461:SF23">
    <property type="entry name" value="DNA RECOMBINASE-RELATED"/>
    <property type="match status" value="1"/>
</dbReference>
<gene>
    <name evidence="3" type="ORF">S01H4_36885</name>
</gene>
<dbReference type="SMART" id="SM00857">
    <property type="entry name" value="Resolvase"/>
    <property type="match status" value="1"/>
</dbReference>
<feature type="non-terminal residue" evidence="3">
    <location>
        <position position="1"/>
    </location>
</feature>
<dbReference type="InterPro" id="IPR011109">
    <property type="entry name" value="DNA_bind_recombinase_dom"/>
</dbReference>
<dbReference type="EMBL" id="BART01019758">
    <property type="protein sequence ID" value="GAG95874.1"/>
    <property type="molecule type" value="Genomic_DNA"/>
</dbReference>
<dbReference type="InterPro" id="IPR050639">
    <property type="entry name" value="SSR_resolvase"/>
</dbReference>
<dbReference type="Pfam" id="PF00239">
    <property type="entry name" value="Resolvase"/>
    <property type="match status" value="1"/>
</dbReference>
<dbReference type="AlphaFoldDB" id="X1BIZ2"/>
<dbReference type="GO" id="GO:0003677">
    <property type="term" value="F:DNA binding"/>
    <property type="evidence" value="ECO:0007669"/>
    <property type="project" value="InterPro"/>
</dbReference>
<dbReference type="InterPro" id="IPR006119">
    <property type="entry name" value="Resolv_N"/>
</dbReference>
<dbReference type="CDD" id="cd00338">
    <property type="entry name" value="Ser_Recombinase"/>
    <property type="match status" value="1"/>
</dbReference>
<feature type="domain" description="Resolvase/invertase-type recombinase catalytic" evidence="1">
    <location>
        <begin position="1"/>
        <end position="126"/>
    </location>
</feature>
<sequence>PPFSTRYHAQGKGWEVVKEFVEAGESARTDRRPQFQDMIASARAKEFDVVLVHKFDRFARNDYDFIVYEKELEDLGIVIESLSEPGDASTPAGYIGRRMMQIISTWYSKNLAIEVAKGMQKRVENGGWPKRAPFGYNNKHNKNSAWVEVDPKNGPLVTRAFEEMATGKWTLEEWADHVYSLSYRSRNGNRIAKTAWSAIFHNRFYLGETWLRKGDIPIKGNHWPLVDESTFAQVQEVLRQHDKNKQRTQRYKYLLRGILYSLDADSPCWVETHPKKSISYYRSRAKVNGSHVFY</sequence>
<accession>X1BIZ2</accession>
<dbReference type="InterPro" id="IPR036162">
    <property type="entry name" value="Resolvase-like_N_sf"/>
</dbReference>
<dbReference type="Gene3D" id="3.90.1750.20">
    <property type="entry name" value="Putative Large Serine Recombinase, Chain B, Domain 2"/>
    <property type="match status" value="1"/>
</dbReference>
<feature type="domain" description="Recombinase" evidence="2">
    <location>
        <begin position="133"/>
        <end position="244"/>
    </location>
</feature>